<comment type="function">
    <text evidence="1">May be required for disulfide bond formation in some proteins.</text>
</comment>
<name>A0A090N7U8_AFIFE</name>
<dbReference type="Pfam" id="PF13462">
    <property type="entry name" value="Thioredoxin_4"/>
    <property type="match status" value="1"/>
</dbReference>
<dbReference type="CDD" id="cd03023">
    <property type="entry name" value="DsbA_Com1_like"/>
    <property type="match status" value="1"/>
</dbReference>
<dbReference type="GO" id="GO:0016853">
    <property type="term" value="F:isomerase activity"/>
    <property type="evidence" value="ECO:0007669"/>
    <property type="project" value="UniProtKB-KW"/>
</dbReference>
<evidence type="ECO:0000256" key="6">
    <source>
        <dbReference type="ARBA" id="ARBA00023284"/>
    </source>
</evidence>
<dbReference type="EMBL" id="CCAZ020000001">
    <property type="protein sequence ID" value="CEG09143.1"/>
    <property type="molecule type" value="Genomic_DNA"/>
</dbReference>
<keyword evidence="5" id="KW-1015">Disulfide bond</keyword>
<evidence type="ECO:0000259" key="7">
    <source>
        <dbReference type="PROSITE" id="PS51352"/>
    </source>
</evidence>
<keyword evidence="4" id="KW-0560">Oxidoreductase</keyword>
<evidence type="ECO:0000256" key="3">
    <source>
        <dbReference type="ARBA" id="ARBA00022729"/>
    </source>
</evidence>
<evidence type="ECO:0000256" key="4">
    <source>
        <dbReference type="ARBA" id="ARBA00023002"/>
    </source>
</evidence>
<dbReference type="STRING" id="1035.BN961_02564"/>
<accession>A0A090N7U8</accession>
<dbReference type="AlphaFoldDB" id="A0A090N7U8"/>
<evidence type="ECO:0000313" key="9">
    <source>
        <dbReference type="Proteomes" id="UP000035762"/>
    </source>
</evidence>
<evidence type="ECO:0000256" key="1">
    <source>
        <dbReference type="ARBA" id="ARBA00003565"/>
    </source>
</evidence>
<comment type="caution">
    <text evidence="8">The sequence shown here is derived from an EMBL/GenBank/DDBJ whole genome shotgun (WGS) entry which is preliminary data.</text>
</comment>
<comment type="similarity">
    <text evidence="2">Belongs to the thioredoxin family. DsbA subfamily.</text>
</comment>
<evidence type="ECO:0000313" key="8">
    <source>
        <dbReference type="EMBL" id="CEG09143.1"/>
    </source>
</evidence>
<keyword evidence="9" id="KW-1185">Reference proteome</keyword>
<evidence type="ECO:0000256" key="5">
    <source>
        <dbReference type="ARBA" id="ARBA00023157"/>
    </source>
</evidence>
<keyword evidence="3" id="KW-0732">Signal</keyword>
<sequence length="220" mass="24450">MTIELSRQSFLRLATASTALFFIPRVRADDSLEELKHMLFNDPESPTAGNSNGNLTIIDFFDYNCPFCKATAPHLERIVRSDGNIRVVYKDWPILEETSISGARLALAAKYQGKYLAAHEAMMNIPGTGVAVEKMLAAIRKTDVDIDRLSQDMKINASAIDALIKRNLEQADAIGLQGTPGFLVGKFRVNQALTYEGFQHVVADAREAAAKEPNRREEHR</sequence>
<feature type="domain" description="Thioredoxin" evidence="7">
    <location>
        <begin position="11"/>
        <end position="207"/>
    </location>
</feature>
<dbReference type="InterPro" id="IPR036249">
    <property type="entry name" value="Thioredoxin-like_sf"/>
</dbReference>
<organism evidence="8 9">
    <name type="scientific">Afipia felis</name>
    <name type="common">Cat scratch disease bacillus</name>
    <dbReference type="NCBI Taxonomy" id="1035"/>
    <lineage>
        <taxon>Bacteria</taxon>
        <taxon>Pseudomonadati</taxon>
        <taxon>Pseudomonadota</taxon>
        <taxon>Alphaproteobacteria</taxon>
        <taxon>Hyphomicrobiales</taxon>
        <taxon>Nitrobacteraceae</taxon>
        <taxon>Afipia</taxon>
    </lineage>
</organism>
<protein>
    <submittedName>
        <fullName evidence="8">Protein-disulfide isomerase</fullName>
    </submittedName>
</protein>
<dbReference type="OrthoDB" id="9780147at2"/>
<keyword evidence="8" id="KW-0413">Isomerase</keyword>
<dbReference type="InterPro" id="IPR013766">
    <property type="entry name" value="Thioredoxin_domain"/>
</dbReference>
<reference evidence="8 9" key="1">
    <citation type="journal article" date="2014" name="Genome Announc.">
        <title>Genome Sequence of Afipia felis Strain 76713, Isolated in Hospital Water Using an Amoeba Co-Culture Procedure.</title>
        <authorList>
            <person name="Benamar S."/>
            <person name="La Scola B."/>
            <person name="Croce O."/>
        </authorList>
    </citation>
    <scope>NUCLEOTIDE SEQUENCE [LARGE SCALE GENOMIC DNA]</scope>
    <source>
        <strain evidence="8 9">76713</strain>
    </source>
</reference>
<dbReference type="InterPro" id="IPR012336">
    <property type="entry name" value="Thioredoxin-like_fold"/>
</dbReference>
<dbReference type="SUPFAM" id="SSF52833">
    <property type="entry name" value="Thioredoxin-like"/>
    <property type="match status" value="1"/>
</dbReference>
<dbReference type="PANTHER" id="PTHR13887:SF14">
    <property type="entry name" value="DISULFIDE BOND FORMATION PROTEIN D"/>
    <property type="match status" value="1"/>
</dbReference>
<keyword evidence="6" id="KW-0676">Redox-active center</keyword>
<evidence type="ECO:0000256" key="2">
    <source>
        <dbReference type="ARBA" id="ARBA00005791"/>
    </source>
</evidence>
<dbReference type="Gene3D" id="3.40.30.10">
    <property type="entry name" value="Glutaredoxin"/>
    <property type="match status" value="1"/>
</dbReference>
<dbReference type="RefSeq" id="WP_048756783.1">
    <property type="nucleotide sequence ID" value="NZ_CCAZ020000001.1"/>
</dbReference>
<proteinExistence type="inferred from homology"/>
<dbReference type="GO" id="GO:0016491">
    <property type="term" value="F:oxidoreductase activity"/>
    <property type="evidence" value="ECO:0007669"/>
    <property type="project" value="UniProtKB-KW"/>
</dbReference>
<dbReference type="Proteomes" id="UP000035762">
    <property type="component" value="Unassembled WGS sequence"/>
</dbReference>
<dbReference type="PROSITE" id="PS51352">
    <property type="entry name" value="THIOREDOXIN_2"/>
    <property type="match status" value="1"/>
</dbReference>
<gene>
    <name evidence="8" type="ORF">BN961_02564</name>
</gene>
<dbReference type="PANTHER" id="PTHR13887">
    <property type="entry name" value="GLUTATHIONE S-TRANSFERASE KAPPA"/>
    <property type="match status" value="1"/>
</dbReference>